<dbReference type="HOGENOM" id="CLU_2389481_0_0_1"/>
<evidence type="ECO:0000313" key="3">
    <source>
        <dbReference type="Proteomes" id="UP000002051"/>
    </source>
</evidence>
<evidence type="ECO:0000313" key="2">
    <source>
        <dbReference type="EnsemblPlants" id="KEH43032"/>
    </source>
</evidence>
<dbReference type="EMBL" id="CM001217">
    <property type="protein sequence ID" value="KEH43032.1"/>
    <property type="molecule type" value="Genomic_DNA"/>
</dbReference>
<keyword evidence="3" id="KW-1185">Reference proteome</keyword>
<accession>A0A072VMH9</accession>
<dbReference type="Proteomes" id="UP000002051">
    <property type="component" value="Unassembled WGS sequence"/>
</dbReference>
<dbReference type="AlphaFoldDB" id="A0A072VMH9"/>
<dbReference type="EnsemblPlants" id="KEH43032">
    <property type="protein sequence ID" value="KEH43032"/>
    <property type="gene ID" value="MTR_1g081020"/>
</dbReference>
<evidence type="ECO:0000313" key="1">
    <source>
        <dbReference type="EMBL" id="KEH43032.1"/>
    </source>
</evidence>
<protein>
    <submittedName>
        <fullName evidence="1 2">Uncharacterized protein</fullName>
    </submittedName>
</protein>
<proteinExistence type="predicted"/>
<sequence>MENLSSLLPRKTSVVRYRGILVKKISQQKNVMVENAKDVTGETEPNFVEISGDVKPPKDEAEPNIDGAFVHVEASKYVDSGVVPLQAHEVDTHS</sequence>
<gene>
    <name evidence="1" type="ordered locus">MTR_1g081020</name>
</gene>
<reference evidence="2" key="3">
    <citation type="submission" date="2015-04" db="UniProtKB">
        <authorList>
            <consortium name="EnsemblPlants"/>
        </authorList>
    </citation>
    <scope>IDENTIFICATION</scope>
    <source>
        <strain evidence="2">cv. Jemalong A17</strain>
    </source>
</reference>
<organism evidence="1 3">
    <name type="scientific">Medicago truncatula</name>
    <name type="common">Barrel medic</name>
    <name type="synonym">Medicago tribuloides</name>
    <dbReference type="NCBI Taxonomy" id="3880"/>
    <lineage>
        <taxon>Eukaryota</taxon>
        <taxon>Viridiplantae</taxon>
        <taxon>Streptophyta</taxon>
        <taxon>Embryophyta</taxon>
        <taxon>Tracheophyta</taxon>
        <taxon>Spermatophyta</taxon>
        <taxon>Magnoliopsida</taxon>
        <taxon>eudicotyledons</taxon>
        <taxon>Gunneridae</taxon>
        <taxon>Pentapetalae</taxon>
        <taxon>rosids</taxon>
        <taxon>fabids</taxon>
        <taxon>Fabales</taxon>
        <taxon>Fabaceae</taxon>
        <taxon>Papilionoideae</taxon>
        <taxon>50 kb inversion clade</taxon>
        <taxon>NPAAA clade</taxon>
        <taxon>Hologalegina</taxon>
        <taxon>IRL clade</taxon>
        <taxon>Trifolieae</taxon>
        <taxon>Medicago</taxon>
    </lineage>
</organism>
<name>A0A072VMH9_MEDTR</name>
<reference evidence="1 3" key="2">
    <citation type="journal article" date="2014" name="BMC Genomics">
        <title>An improved genome release (version Mt4.0) for the model legume Medicago truncatula.</title>
        <authorList>
            <person name="Tang H."/>
            <person name="Krishnakumar V."/>
            <person name="Bidwell S."/>
            <person name="Rosen B."/>
            <person name="Chan A."/>
            <person name="Zhou S."/>
            <person name="Gentzbittel L."/>
            <person name="Childs K.L."/>
            <person name="Yandell M."/>
            <person name="Gundlach H."/>
            <person name="Mayer K.F."/>
            <person name="Schwartz D.C."/>
            <person name="Town C.D."/>
        </authorList>
    </citation>
    <scope>GENOME REANNOTATION</scope>
    <source>
        <strain evidence="1">A17</strain>
        <strain evidence="2 3">cv. Jemalong A17</strain>
    </source>
</reference>
<reference evidence="1 3" key="1">
    <citation type="journal article" date="2011" name="Nature">
        <title>The Medicago genome provides insight into the evolution of rhizobial symbioses.</title>
        <authorList>
            <person name="Young N.D."/>
            <person name="Debelle F."/>
            <person name="Oldroyd G.E."/>
            <person name="Geurts R."/>
            <person name="Cannon S.B."/>
            <person name="Udvardi M.K."/>
            <person name="Benedito V.A."/>
            <person name="Mayer K.F."/>
            <person name="Gouzy J."/>
            <person name="Schoof H."/>
            <person name="Van de Peer Y."/>
            <person name="Proost S."/>
            <person name="Cook D.R."/>
            <person name="Meyers B.C."/>
            <person name="Spannagl M."/>
            <person name="Cheung F."/>
            <person name="De Mita S."/>
            <person name="Krishnakumar V."/>
            <person name="Gundlach H."/>
            <person name="Zhou S."/>
            <person name="Mudge J."/>
            <person name="Bharti A.K."/>
            <person name="Murray J.D."/>
            <person name="Naoumkina M.A."/>
            <person name="Rosen B."/>
            <person name="Silverstein K.A."/>
            <person name="Tang H."/>
            <person name="Rombauts S."/>
            <person name="Zhao P.X."/>
            <person name="Zhou P."/>
            <person name="Barbe V."/>
            <person name="Bardou P."/>
            <person name="Bechner M."/>
            <person name="Bellec A."/>
            <person name="Berger A."/>
            <person name="Berges H."/>
            <person name="Bidwell S."/>
            <person name="Bisseling T."/>
            <person name="Choisne N."/>
            <person name="Couloux A."/>
            <person name="Denny R."/>
            <person name="Deshpande S."/>
            <person name="Dai X."/>
            <person name="Doyle J.J."/>
            <person name="Dudez A.M."/>
            <person name="Farmer A.D."/>
            <person name="Fouteau S."/>
            <person name="Franken C."/>
            <person name="Gibelin C."/>
            <person name="Gish J."/>
            <person name="Goldstein S."/>
            <person name="Gonzalez A.J."/>
            <person name="Green P.J."/>
            <person name="Hallab A."/>
            <person name="Hartog M."/>
            <person name="Hua A."/>
            <person name="Humphray S.J."/>
            <person name="Jeong D.H."/>
            <person name="Jing Y."/>
            <person name="Jocker A."/>
            <person name="Kenton S.M."/>
            <person name="Kim D.J."/>
            <person name="Klee K."/>
            <person name="Lai H."/>
            <person name="Lang C."/>
            <person name="Lin S."/>
            <person name="Macmil S.L."/>
            <person name="Magdelenat G."/>
            <person name="Matthews L."/>
            <person name="McCorrison J."/>
            <person name="Monaghan E.L."/>
            <person name="Mun J.H."/>
            <person name="Najar F.Z."/>
            <person name="Nicholson C."/>
            <person name="Noirot C."/>
            <person name="O'Bleness M."/>
            <person name="Paule C.R."/>
            <person name="Poulain J."/>
            <person name="Prion F."/>
            <person name="Qin B."/>
            <person name="Qu C."/>
            <person name="Retzel E.F."/>
            <person name="Riddle C."/>
            <person name="Sallet E."/>
            <person name="Samain S."/>
            <person name="Samson N."/>
            <person name="Sanders I."/>
            <person name="Saurat O."/>
            <person name="Scarpelli C."/>
            <person name="Schiex T."/>
            <person name="Segurens B."/>
            <person name="Severin A.J."/>
            <person name="Sherrier D.J."/>
            <person name="Shi R."/>
            <person name="Sims S."/>
            <person name="Singer S.R."/>
            <person name="Sinharoy S."/>
            <person name="Sterck L."/>
            <person name="Viollet A."/>
            <person name="Wang B.B."/>
            <person name="Wang K."/>
            <person name="Wang M."/>
            <person name="Wang X."/>
            <person name="Warfsmann J."/>
            <person name="Weissenbach J."/>
            <person name="White D.D."/>
            <person name="White J.D."/>
            <person name="Wiley G.B."/>
            <person name="Wincker P."/>
            <person name="Xing Y."/>
            <person name="Yang L."/>
            <person name="Yao Z."/>
            <person name="Ying F."/>
            <person name="Zhai J."/>
            <person name="Zhou L."/>
            <person name="Zuber A."/>
            <person name="Denarie J."/>
            <person name="Dixon R.A."/>
            <person name="May G.D."/>
            <person name="Schwartz D.C."/>
            <person name="Rogers J."/>
            <person name="Quetier F."/>
            <person name="Town C.D."/>
            <person name="Roe B.A."/>
        </authorList>
    </citation>
    <scope>NUCLEOTIDE SEQUENCE [LARGE SCALE GENOMIC DNA]</scope>
    <source>
        <strain evidence="1">A17</strain>
        <strain evidence="2 3">cv. Jemalong A17</strain>
    </source>
</reference>